<dbReference type="EMBL" id="CAMPGE010028702">
    <property type="protein sequence ID" value="CAI2386213.1"/>
    <property type="molecule type" value="Genomic_DNA"/>
</dbReference>
<accession>A0AAD2DB33</accession>
<comment type="caution">
    <text evidence="2">The sequence shown here is derived from an EMBL/GenBank/DDBJ whole genome shotgun (WGS) entry which is preliminary data.</text>
</comment>
<feature type="compositionally biased region" description="Basic and acidic residues" evidence="1">
    <location>
        <begin position="154"/>
        <end position="169"/>
    </location>
</feature>
<dbReference type="Proteomes" id="UP001295684">
    <property type="component" value="Unassembled WGS sequence"/>
</dbReference>
<keyword evidence="3" id="KW-1185">Reference proteome</keyword>
<sequence>MEAYSNFCCTSFNSSYRRSKNLANDLDKKASFFIFLELWQKKMEEKEDLNKNKDAQGLYYAVNEKQKLKKSLDSSMQEEEKYLPKIDLIHKNNHKRPQFKLNFEKVKVEENKENSFEYNKRENLEKLQVTENTNPEKKLNLKKSFKLDLTKLKSQSEDKEKSPKEETKTGDVIQKNDFSEKTKKLGIPLLNLVKIDGPKDSCSDHENDPNNRSPMKEQVEFINRKDIEKTQSAQNQQVLPPVLEEDKEPQRESIQFYRNENHLDHTEGVIDTDQIVLEGEALDPEFRMNEDRKQINEESMVLPVYDHALQRRKDKVDEIDPNKPQVARRPAEYDEDLEALDQRLFERRPREFNLEEFKKLCQKTYQEPNDPIPNVDDLLRAYKKYGLEKYSKYLSEDNPLNSVTSPSIDMGKAPYLFSYRENASSQIFLVPKCIKPHYMVVKYSNICPY</sequence>
<gene>
    <name evidence="2" type="ORF">ECRASSUSDP1_LOCUS27820</name>
</gene>
<protein>
    <submittedName>
        <fullName evidence="2">Uncharacterized protein</fullName>
    </submittedName>
</protein>
<evidence type="ECO:0000313" key="3">
    <source>
        <dbReference type="Proteomes" id="UP001295684"/>
    </source>
</evidence>
<feature type="compositionally biased region" description="Basic and acidic residues" evidence="1">
    <location>
        <begin position="196"/>
        <end position="214"/>
    </location>
</feature>
<feature type="region of interest" description="Disordered" evidence="1">
    <location>
        <begin position="154"/>
        <end position="175"/>
    </location>
</feature>
<reference evidence="2" key="1">
    <citation type="submission" date="2023-07" db="EMBL/GenBank/DDBJ databases">
        <authorList>
            <consortium name="AG Swart"/>
            <person name="Singh M."/>
            <person name="Singh A."/>
            <person name="Seah K."/>
            <person name="Emmerich C."/>
        </authorList>
    </citation>
    <scope>NUCLEOTIDE SEQUENCE</scope>
    <source>
        <strain evidence="2">DP1</strain>
    </source>
</reference>
<proteinExistence type="predicted"/>
<evidence type="ECO:0000313" key="2">
    <source>
        <dbReference type="EMBL" id="CAI2386213.1"/>
    </source>
</evidence>
<evidence type="ECO:0000256" key="1">
    <source>
        <dbReference type="SAM" id="MobiDB-lite"/>
    </source>
</evidence>
<feature type="region of interest" description="Disordered" evidence="1">
    <location>
        <begin position="195"/>
        <end position="214"/>
    </location>
</feature>
<dbReference type="AlphaFoldDB" id="A0AAD2DB33"/>
<name>A0AAD2DB33_EUPCR</name>
<organism evidence="2 3">
    <name type="scientific">Euplotes crassus</name>
    <dbReference type="NCBI Taxonomy" id="5936"/>
    <lineage>
        <taxon>Eukaryota</taxon>
        <taxon>Sar</taxon>
        <taxon>Alveolata</taxon>
        <taxon>Ciliophora</taxon>
        <taxon>Intramacronucleata</taxon>
        <taxon>Spirotrichea</taxon>
        <taxon>Hypotrichia</taxon>
        <taxon>Euplotida</taxon>
        <taxon>Euplotidae</taxon>
        <taxon>Moneuplotes</taxon>
    </lineage>
</organism>